<dbReference type="HAMAP" id="MF_00651">
    <property type="entry name" value="Nuclease_YqgF"/>
    <property type="match status" value="1"/>
</dbReference>
<dbReference type="HOGENOM" id="CLU_098240_1_1_5"/>
<evidence type="ECO:0000259" key="6">
    <source>
        <dbReference type="SMART" id="SM00732"/>
    </source>
</evidence>
<dbReference type="PANTHER" id="PTHR33317:SF4">
    <property type="entry name" value="POLYNUCLEOTIDYL TRANSFERASE, RIBONUCLEASE H-LIKE SUPERFAMILY PROTEIN"/>
    <property type="match status" value="1"/>
</dbReference>
<evidence type="ECO:0000256" key="4">
    <source>
        <dbReference type="ARBA" id="ARBA00022801"/>
    </source>
</evidence>
<dbReference type="eggNOG" id="COG0816">
    <property type="taxonomic scope" value="Bacteria"/>
</dbReference>
<dbReference type="GO" id="GO:0004518">
    <property type="term" value="F:nuclease activity"/>
    <property type="evidence" value="ECO:0007669"/>
    <property type="project" value="UniProtKB-KW"/>
</dbReference>
<evidence type="ECO:0000256" key="3">
    <source>
        <dbReference type="ARBA" id="ARBA00022722"/>
    </source>
</evidence>
<keyword evidence="8" id="KW-1185">Reference proteome</keyword>
<dbReference type="InterPro" id="IPR006641">
    <property type="entry name" value="YqgF/RNaseH-like_dom"/>
</dbReference>
<protein>
    <recommendedName>
        <fullName evidence="5">Putative pre-16S rRNA nuclease</fullName>
        <ecNumber evidence="5">3.1.-.-</ecNumber>
    </recommendedName>
</protein>
<dbReference type="GO" id="GO:0016788">
    <property type="term" value="F:hydrolase activity, acting on ester bonds"/>
    <property type="evidence" value="ECO:0007669"/>
    <property type="project" value="UniProtKB-UniRule"/>
</dbReference>
<feature type="domain" description="YqgF/RNase H-like" evidence="6">
    <location>
        <begin position="17"/>
        <end position="122"/>
    </location>
</feature>
<dbReference type="AlphaFoldDB" id="G2KN48"/>
<evidence type="ECO:0000256" key="5">
    <source>
        <dbReference type="HAMAP-Rule" id="MF_00651"/>
    </source>
</evidence>
<dbReference type="SMART" id="SM00732">
    <property type="entry name" value="YqgFc"/>
    <property type="match status" value="1"/>
</dbReference>
<dbReference type="OrthoDB" id="9796140at2"/>
<dbReference type="KEGG" id="mai:MICA_1053"/>
<dbReference type="EC" id="3.1.-.-" evidence="5"/>
<dbReference type="GO" id="GO:0000967">
    <property type="term" value="P:rRNA 5'-end processing"/>
    <property type="evidence" value="ECO:0007669"/>
    <property type="project" value="UniProtKB-UniRule"/>
</dbReference>
<name>G2KN48_MICAA</name>
<organism evidence="7 8">
    <name type="scientific">Micavibrio aeruginosavorus (strain ARL-13)</name>
    <dbReference type="NCBI Taxonomy" id="856793"/>
    <lineage>
        <taxon>Bacteria</taxon>
        <taxon>Pseudomonadati</taxon>
        <taxon>Bdellovibrionota</taxon>
        <taxon>Bdellovibrionia</taxon>
        <taxon>Bdellovibrionales</taxon>
        <taxon>Pseudobdellovibrionaceae</taxon>
        <taxon>Micavibrio</taxon>
    </lineage>
</organism>
<reference evidence="7 8" key="1">
    <citation type="journal article" date="2011" name="BMC Genomics">
        <title>Genomic insights into an obligate epibiotic bacterial predator: Micavibrio aeruginosavorus ARL-13.</title>
        <authorList>
            <person name="Wang Z."/>
            <person name="Kadouri D."/>
            <person name="Wu M."/>
        </authorList>
    </citation>
    <scope>NUCLEOTIDE SEQUENCE [LARGE SCALE GENOMIC DNA]</scope>
    <source>
        <strain evidence="7 8">ARL-13</strain>
    </source>
</reference>
<dbReference type="InterPro" id="IPR005227">
    <property type="entry name" value="YqgF"/>
</dbReference>
<dbReference type="GO" id="GO:0005829">
    <property type="term" value="C:cytosol"/>
    <property type="evidence" value="ECO:0007669"/>
    <property type="project" value="TreeGrafter"/>
</dbReference>
<dbReference type="STRING" id="856793.MICA_1053"/>
<accession>G2KN48</accession>
<comment type="subcellular location">
    <subcellularLocation>
        <location evidence="5">Cytoplasm</location>
    </subcellularLocation>
</comment>
<dbReference type="Proteomes" id="UP000009286">
    <property type="component" value="Chromosome"/>
</dbReference>
<comment type="similarity">
    <text evidence="5">Belongs to the YqgF HJR family.</text>
</comment>
<proteinExistence type="inferred from homology"/>
<dbReference type="EMBL" id="CP002382">
    <property type="protein sequence ID" value="AEP09381.1"/>
    <property type="molecule type" value="Genomic_DNA"/>
</dbReference>
<dbReference type="CDD" id="cd16964">
    <property type="entry name" value="YqgF"/>
    <property type="match status" value="1"/>
</dbReference>
<keyword evidence="2 5" id="KW-0690">Ribosome biogenesis</keyword>
<dbReference type="PANTHER" id="PTHR33317">
    <property type="entry name" value="POLYNUCLEOTIDYL TRANSFERASE, RIBONUCLEASE H-LIKE SUPERFAMILY PROTEIN"/>
    <property type="match status" value="1"/>
</dbReference>
<keyword evidence="4 5" id="KW-0378">Hydrolase</keyword>
<evidence type="ECO:0000313" key="7">
    <source>
        <dbReference type="EMBL" id="AEP09381.1"/>
    </source>
</evidence>
<evidence type="ECO:0000313" key="8">
    <source>
        <dbReference type="Proteomes" id="UP000009286"/>
    </source>
</evidence>
<sequence>MPAETLEKIAGTRPRNVRLMGLDLGTKTIGVAISDSAHSIATPVRVVQRTKFTRDIVELGKIIRDYDIGGYVLGYPLNMDGTMGPRCDAVQSFAAEMLNHPDIFGPKPWIALWDERLSTAAMTDFLIDTVDISRTKRKQVIDKLAAQYILQGALDFIQAADL</sequence>
<dbReference type="SUPFAM" id="SSF53098">
    <property type="entry name" value="Ribonuclease H-like"/>
    <property type="match status" value="1"/>
</dbReference>
<comment type="function">
    <text evidence="5">Could be a nuclease involved in processing of the 5'-end of pre-16S rRNA.</text>
</comment>
<keyword evidence="1 5" id="KW-0963">Cytoplasm</keyword>
<evidence type="ECO:0000256" key="2">
    <source>
        <dbReference type="ARBA" id="ARBA00022517"/>
    </source>
</evidence>
<evidence type="ECO:0000256" key="1">
    <source>
        <dbReference type="ARBA" id="ARBA00022490"/>
    </source>
</evidence>
<gene>
    <name evidence="7" type="ordered locus">MICA_1053</name>
</gene>
<dbReference type="InterPro" id="IPR037027">
    <property type="entry name" value="YqgF/RNaseH-like_dom_sf"/>
</dbReference>
<keyword evidence="3 5" id="KW-0540">Nuclease</keyword>
<dbReference type="InterPro" id="IPR012337">
    <property type="entry name" value="RNaseH-like_sf"/>
</dbReference>
<dbReference type="Pfam" id="PF03652">
    <property type="entry name" value="RuvX"/>
    <property type="match status" value="1"/>
</dbReference>
<dbReference type="NCBIfam" id="TIGR00250">
    <property type="entry name" value="RNAse_H_YqgF"/>
    <property type="match status" value="1"/>
</dbReference>
<dbReference type="Gene3D" id="3.30.420.140">
    <property type="entry name" value="YqgF/RNase H-like domain"/>
    <property type="match status" value="1"/>
</dbReference>
<dbReference type="RefSeq" id="WP_014102604.1">
    <property type="nucleotide sequence ID" value="NC_016026.1"/>
</dbReference>